<reference evidence="1 2" key="1">
    <citation type="submission" date="2024-11" db="EMBL/GenBank/DDBJ databases">
        <title>Chromosome-level genome assembly of the freshwater bivalve Anodonta woodiana.</title>
        <authorList>
            <person name="Chen X."/>
        </authorList>
    </citation>
    <scope>NUCLEOTIDE SEQUENCE [LARGE SCALE GENOMIC DNA]</scope>
    <source>
        <strain evidence="1">MN2024</strain>
        <tissue evidence="1">Gills</tissue>
    </source>
</reference>
<keyword evidence="2" id="KW-1185">Reference proteome</keyword>
<comment type="caution">
    <text evidence="1">The sequence shown here is derived from an EMBL/GenBank/DDBJ whole genome shotgun (WGS) entry which is preliminary data.</text>
</comment>
<accession>A0ABD3VPK2</accession>
<sequence length="108" mass="12521">MGIKTIEIILGTEYERVSINVIDMAFPGYTRKFFRANGVATANDSATCEERNIKQNNFEEQRRSDFLQYSVRHVENKLAKYIISSGEDQLWTSNNTESMNHRLNVKLN</sequence>
<dbReference type="AlphaFoldDB" id="A0ABD3VPK2"/>
<dbReference type="EMBL" id="JBJQND010000011">
    <property type="protein sequence ID" value="KAL3862468.1"/>
    <property type="molecule type" value="Genomic_DNA"/>
</dbReference>
<dbReference type="Proteomes" id="UP001634394">
    <property type="component" value="Unassembled WGS sequence"/>
</dbReference>
<protein>
    <submittedName>
        <fullName evidence="1">Uncharacterized protein</fullName>
    </submittedName>
</protein>
<evidence type="ECO:0000313" key="1">
    <source>
        <dbReference type="EMBL" id="KAL3862468.1"/>
    </source>
</evidence>
<gene>
    <name evidence="1" type="ORF">ACJMK2_008432</name>
</gene>
<organism evidence="1 2">
    <name type="scientific">Sinanodonta woodiana</name>
    <name type="common">Chinese pond mussel</name>
    <name type="synonym">Anodonta woodiana</name>
    <dbReference type="NCBI Taxonomy" id="1069815"/>
    <lineage>
        <taxon>Eukaryota</taxon>
        <taxon>Metazoa</taxon>
        <taxon>Spiralia</taxon>
        <taxon>Lophotrochozoa</taxon>
        <taxon>Mollusca</taxon>
        <taxon>Bivalvia</taxon>
        <taxon>Autobranchia</taxon>
        <taxon>Heteroconchia</taxon>
        <taxon>Palaeoheterodonta</taxon>
        <taxon>Unionida</taxon>
        <taxon>Unionoidea</taxon>
        <taxon>Unionidae</taxon>
        <taxon>Unioninae</taxon>
        <taxon>Sinanodonta</taxon>
    </lineage>
</organism>
<proteinExistence type="predicted"/>
<evidence type="ECO:0000313" key="2">
    <source>
        <dbReference type="Proteomes" id="UP001634394"/>
    </source>
</evidence>
<name>A0ABD3VPK2_SINWO</name>